<dbReference type="AlphaFoldDB" id="A0A7J6DAW5"/>
<sequence>MISSSLVLLLAVISCIDSYELTQPESLIVRPDATLTITCKVSYSVRSYATAWIRQPAGKALEWIGLIWSDGDLAYKDSLKSKFSITRDTSSIDSYELTQPESLTVRPDATLTINCKVSYSVTSEHTAWIRQPAGKALEWIGVIWTGGGLAYKDSLKSKFSITRDTSSNTITLQGKNMRAEDTAVYYCAKETQ</sequence>
<accession>A0A7J6DAW5</accession>
<evidence type="ECO:0000256" key="1">
    <source>
        <dbReference type="ARBA" id="ARBA00022859"/>
    </source>
</evidence>
<evidence type="ECO:0000313" key="6">
    <source>
        <dbReference type="EMBL" id="KAF4116014.1"/>
    </source>
</evidence>
<dbReference type="Pfam" id="PF07686">
    <property type="entry name" value="V-set"/>
    <property type="match status" value="1"/>
</dbReference>
<protein>
    <recommendedName>
        <fullName evidence="5">Ig-like domain-containing protein</fullName>
    </recommendedName>
</protein>
<reference evidence="6 7" key="1">
    <citation type="submission" date="2020-04" db="EMBL/GenBank/DDBJ databases">
        <title>Chromosome-level genome assembly of a cyprinid fish Onychostoma macrolepis by integration of Nanopore Sequencing, Bionano and Hi-C technology.</title>
        <authorList>
            <person name="Wang D."/>
        </authorList>
    </citation>
    <scope>NUCLEOTIDE SEQUENCE [LARGE SCALE GENOMIC DNA]</scope>
    <source>
        <strain evidence="6">SWU-2019</strain>
        <tissue evidence="6">Muscle</tissue>
    </source>
</reference>
<keyword evidence="1" id="KW-0391">Immunity</keyword>
<name>A0A7J6DAW5_9TELE</name>
<keyword evidence="3" id="KW-1280">Immunoglobulin</keyword>
<evidence type="ECO:0000313" key="7">
    <source>
        <dbReference type="Proteomes" id="UP000579812"/>
    </source>
</evidence>
<feature type="domain" description="Ig-like" evidence="5">
    <location>
        <begin position="93"/>
        <end position="192"/>
    </location>
</feature>
<dbReference type="Gene3D" id="2.60.40.10">
    <property type="entry name" value="Immunoglobulins"/>
    <property type="match status" value="2"/>
</dbReference>
<dbReference type="InterPro" id="IPR036179">
    <property type="entry name" value="Ig-like_dom_sf"/>
</dbReference>
<dbReference type="PROSITE" id="PS50835">
    <property type="entry name" value="IG_LIKE"/>
    <property type="match status" value="1"/>
</dbReference>
<keyword evidence="2" id="KW-1064">Adaptive immunity</keyword>
<evidence type="ECO:0000256" key="3">
    <source>
        <dbReference type="ARBA" id="ARBA00043265"/>
    </source>
</evidence>
<evidence type="ECO:0000259" key="5">
    <source>
        <dbReference type="PROSITE" id="PS50835"/>
    </source>
</evidence>
<dbReference type="SUPFAM" id="SSF48726">
    <property type="entry name" value="Immunoglobulin"/>
    <property type="match status" value="2"/>
</dbReference>
<dbReference type="GO" id="GO:0005576">
    <property type="term" value="C:extracellular region"/>
    <property type="evidence" value="ECO:0007669"/>
    <property type="project" value="UniProtKB-ARBA"/>
</dbReference>
<proteinExistence type="predicted"/>
<dbReference type="Proteomes" id="UP000579812">
    <property type="component" value="Unassembled WGS sequence"/>
</dbReference>
<comment type="caution">
    <text evidence="6">The sequence shown here is derived from an EMBL/GenBank/DDBJ whole genome shotgun (WGS) entry which is preliminary data.</text>
</comment>
<dbReference type="PANTHER" id="PTHR23266">
    <property type="entry name" value="IMMUNOGLOBULIN HEAVY CHAIN"/>
    <property type="match status" value="1"/>
</dbReference>
<keyword evidence="7" id="KW-1185">Reference proteome</keyword>
<evidence type="ECO:0000256" key="2">
    <source>
        <dbReference type="ARBA" id="ARBA00023130"/>
    </source>
</evidence>
<dbReference type="GO" id="GO:0019814">
    <property type="term" value="C:immunoglobulin complex"/>
    <property type="evidence" value="ECO:0007669"/>
    <property type="project" value="UniProtKB-KW"/>
</dbReference>
<gene>
    <name evidence="6" type="ORF">G5714_003503</name>
</gene>
<dbReference type="CDD" id="cd00099">
    <property type="entry name" value="IgV"/>
    <property type="match status" value="1"/>
</dbReference>
<dbReference type="InterPro" id="IPR007110">
    <property type="entry name" value="Ig-like_dom"/>
</dbReference>
<dbReference type="InterPro" id="IPR050199">
    <property type="entry name" value="IgHV"/>
</dbReference>
<dbReference type="GO" id="GO:0002250">
    <property type="term" value="P:adaptive immune response"/>
    <property type="evidence" value="ECO:0007669"/>
    <property type="project" value="UniProtKB-KW"/>
</dbReference>
<organism evidence="6 7">
    <name type="scientific">Onychostoma macrolepis</name>
    <dbReference type="NCBI Taxonomy" id="369639"/>
    <lineage>
        <taxon>Eukaryota</taxon>
        <taxon>Metazoa</taxon>
        <taxon>Chordata</taxon>
        <taxon>Craniata</taxon>
        <taxon>Vertebrata</taxon>
        <taxon>Euteleostomi</taxon>
        <taxon>Actinopterygii</taxon>
        <taxon>Neopterygii</taxon>
        <taxon>Teleostei</taxon>
        <taxon>Ostariophysi</taxon>
        <taxon>Cypriniformes</taxon>
        <taxon>Cyprinidae</taxon>
        <taxon>Acrossocheilinae</taxon>
        <taxon>Onychostoma</taxon>
    </lineage>
</organism>
<dbReference type="SMART" id="SM00406">
    <property type="entry name" value="IGv"/>
    <property type="match status" value="2"/>
</dbReference>
<feature type="chain" id="PRO_5029618219" description="Ig-like domain-containing protein" evidence="4">
    <location>
        <begin position="19"/>
        <end position="192"/>
    </location>
</feature>
<dbReference type="FunFam" id="2.60.40.10:FF:001648">
    <property type="entry name" value="Immunoglobulin heavy variable 4-3"/>
    <property type="match status" value="1"/>
</dbReference>
<feature type="signal peptide" evidence="4">
    <location>
        <begin position="1"/>
        <end position="18"/>
    </location>
</feature>
<dbReference type="EMBL" id="JAAMOB010000003">
    <property type="protein sequence ID" value="KAF4116014.1"/>
    <property type="molecule type" value="Genomic_DNA"/>
</dbReference>
<dbReference type="InterPro" id="IPR013106">
    <property type="entry name" value="Ig_V-set"/>
</dbReference>
<keyword evidence="4" id="KW-0732">Signal</keyword>
<dbReference type="InterPro" id="IPR013783">
    <property type="entry name" value="Ig-like_fold"/>
</dbReference>
<evidence type="ECO:0000256" key="4">
    <source>
        <dbReference type="SAM" id="SignalP"/>
    </source>
</evidence>